<feature type="repeat" description="ANK" evidence="2">
    <location>
        <begin position="594"/>
        <end position="626"/>
    </location>
</feature>
<dbReference type="EMBL" id="FJOG01000089">
    <property type="protein sequence ID" value="CZR70019.1"/>
    <property type="molecule type" value="Genomic_DNA"/>
</dbReference>
<evidence type="ECO:0000256" key="3">
    <source>
        <dbReference type="SAM" id="MobiDB-lite"/>
    </source>
</evidence>
<dbReference type="STRING" id="576137.A0A1L7XYD5"/>
<dbReference type="InterPro" id="IPR008271">
    <property type="entry name" value="Ser/Thr_kinase_AS"/>
</dbReference>
<dbReference type="Pfam" id="PF00069">
    <property type="entry name" value="Pkinase"/>
    <property type="match status" value="1"/>
</dbReference>
<dbReference type="InterPro" id="IPR011009">
    <property type="entry name" value="Kinase-like_dom_sf"/>
</dbReference>
<sequence length="1097" mass="122289">MADPLSITGSIIAVLQASSTVIGYLKDVKGGASDRLRVLDEVRNSICLLEILKDRAEDAELRETWGSVIVSLDAPGGPLTQFKETLDLLAGKLVLAGRIKQAVNTLKWPFEKLEIAAILSILERQKSLFNLAIQLDHIRLELHQESQQQNATDLRRNDVISWLSPLNFRIKHTDVLNRWQEGTARKFFIADHVSGSTIIDYLETKYQASDIPIAFLYFDYKKENEQVIEDLLLSIIRQITQSQEVIPLEVQKMYEDHKRRGTRPRLVECSNVLHLVAAKLSRLYLVIDALDECKDADGTRAKLVSELQRLPASAHMLVTSRFTSDLEQSFSQNILLEIRARDEDITTYLRSRMIQEARLSKHLQAEPGLSDEIIAAILERVPPGSTSHRLLGEKQSLKALRLALRALPRSLDDTYADALDRISRQDADDVQVAKKVLSWISFAKRPLSVVEIQHVIATEELESHQTDLEDDAIPDEDVLTAVCVGLVAIDKESALEERFQHFPFLRYAAQHWGNHARGTLDTADTVLVIAFLKDRKAVATAIQGRWVPEHRYSDWSEHYPREAPKLVYAATFGLSASVSYLLDEGSEIEGTGSDNQKALITASRNGHANVVAELLERAANIYAKDLGGETALAAAAAHGHGLVVDQLITAGSNINSLASESWTPLMAAAGNGYHTTVEKLLAAGENMLWQSSNGESAVGLSIRGGHKEVLRALLIAGGRSLFQTSEARTTLAQVRNRGDEDLVREISTHLPDISSQLPFSVPALLRDDNRDLYLDENGKPVKQGAAKPAITSVNPSKANNFNLFKTHYVLGEKIGKGHFAEVFICRHRASGLRYCAKVYLKGVEHNHPEREFGLMNMLHHPNIVSTKDFFLGDDKAYMHNLKIVHRDIKPENILLMDHNDLRIQLCDFGISRSLANEEPDSQGNICAALQALSPLLGVADSSPRPMLIWLIDAAPEILEDYKHRRYSHSVDIWSAGVVLYICLCGFPPFSDELNNKDNLYTLTQQIKLGRFDYLSLYWDSVGDLALDLIDRMLTVDVEKRYVVEDCLGHLWMTGKLHYTDISSLENGGRIEGESTPIAQTASYPTNPPTIETANVSL</sequence>
<dbReference type="OrthoDB" id="195446at2759"/>
<dbReference type="Gene3D" id="1.25.40.20">
    <property type="entry name" value="Ankyrin repeat-containing domain"/>
    <property type="match status" value="1"/>
</dbReference>
<protein>
    <recommendedName>
        <fullName evidence="4">Protein kinase domain-containing protein</fullName>
    </recommendedName>
</protein>
<dbReference type="SMART" id="SM00220">
    <property type="entry name" value="S_TKc"/>
    <property type="match status" value="1"/>
</dbReference>
<dbReference type="PROSITE" id="PS50088">
    <property type="entry name" value="ANK_REPEAT"/>
    <property type="match status" value="2"/>
</dbReference>
<evidence type="ECO:0000259" key="4">
    <source>
        <dbReference type="PROSITE" id="PS50011"/>
    </source>
</evidence>
<dbReference type="Gene3D" id="3.30.200.20">
    <property type="entry name" value="Phosphorylase Kinase, domain 1"/>
    <property type="match status" value="1"/>
</dbReference>
<dbReference type="InterPro" id="IPR036770">
    <property type="entry name" value="Ankyrin_rpt-contain_sf"/>
</dbReference>
<gene>
    <name evidence="5" type="ORF">PAC_19920</name>
</gene>
<evidence type="ECO:0000256" key="1">
    <source>
        <dbReference type="ARBA" id="ARBA00022737"/>
    </source>
</evidence>
<dbReference type="InterPro" id="IPR000719">
    <property type="entry name" value="Prot_kinase_dom"/>
</dbReference>
<dbReference type="PANTHER" id="PTHR44167:SF30">
    <property type="entry name" value="PHOSPHORYLASE KINASE"/>
    <property type="match status" value="1"/>
</dbReference>
<dbReference type="Pfam" id="PF12796">
    <property type="entry name" value="Ank_2"/>
    <property type="match status" value="1"/>
</dbReference>
<keyword evidence="1" id="KW-0677">Repeat</keyword>
<dbReference type="PROSITE" id="PS50297">
    <property type="entry name" value="ANK_REP_REGION"/>
    <property type="match status" value="1"/>
</dbReference>
<dbReference type="GO" id="GO:0005634">
    <property type="term" value="C:nucleus"/>
    <property type="evidence" value="ECO:0007669"/>
    <property type="project" value="TreeGrafter"/>
</dbReference>
<dbReference type="GO" id="GO:0005524">
    <property type="term" value="F:ATP binding"/>
    <property type="evidence" value="ECO:0007669"/>
    <property type="project" value="InterPro"/>
</dbReference>
<organism evidence="5 6">
    <name type="scientific">Phialocephala subalpina</name>
    <dbReference type="NCBI Taxonomy" id="576137"/>
    <lineage>
        <taxon>Eukaryota</taxon>
        <taxon>Fungi</taxon>
        <taxon>Dikarya</taxon>
        <taxon>Ascomycota</taxon>
        <taxon>Pezizomycotina</taxon>
        <taxon>Leotiomycetes</taxon>
        <taxon>Helotiales</taxon>
        <taxon>Mollisiaceae</taxon>
        <taxon>Phialocephala</taxon>
        <taxon>Phialocephala fortinii species complex</taxon>
    </lineage>
</organism>
<dbReference type="InterPro" id="IPR054471">
    <property type="entry name" value="GPIID_WHD"/>
</dbReference>
<dbReference type="Gene3D" id="3.40.50.300">
    <property type="entry name" value="P-loop containing nucleotide triphosphate hydrolases"/>
    <property type="match status" value="1"/>
</dbReference>
<dbReference type="GO" id="GO:0044773">
    <property type="term" value="P:mitotic DNA damage checkpoint signaling"/>
    <property type="evidence" value="ECO:0007669"/>
    <property type="project" value="TreeGrafter"/>
</dbReference>
<dbReference type="InterPro" id="IPR056884">
    <property type="entry name" value="NPHP3-like_N"/>
</dbReference>
<dbReference type="Pfam" id="PF22939">
    <property type="entry name" value="WHD_GPIID"/>
    <property type="match status" value="1"/>
</dbReference>
<dbReference type="SUPFAM" id="SSF48403">
    <property type="entry name" value="Ankyrin repeat"/>
    <property type="match status" value="1"/>
</dbReference>
<dbReference type="SUPFAM" id="SSF56112">
    <property type="entry name" value="Protein kinase-like (PK-like)"/>
    <property type="match status" value="1"/>
</dbReference>
<dbReference type="PROSITE" id="PS50011">
    <property type="entry name" value="PROTEIN_KINASE_DOM"/>
    <property type="match status" value="1"/>
</dbReference>
<dbReference type="Proteomes" id="UP000184330">
    <property type="component" value="Unassembled WGS sequence"/>
</dbReference>
<evidence type="ECO:0000313" key="6">
    <source>
        <dbReference type="Proteomes" id="UP000184330"/>
    </source>
</evidence>
<dbReference type="InterPro" id="IPR027417">
    <property type="entry name" value="P-loop_NTPase"/>
</dbReference>
<reference evidence="5 6" key="1">
    <citation type="submission" date="2016-03" db="EMBL/GenBank/DDBJ databases">
        <authorList>
            <person name="Ploux O."/>
        </authorList>
    </citation>
    <scope>NUCLEOTIDE SEQUENCE [LARGE SCALE GENOMIC DNA]</scope>
    <source>
        <strain evidence="5 6">UAMH 11012</strain>
    </source>
</reference>
<dbReference type="SMART" id="SM00248">
    <property type="entry name" value="ANK"/>
    <property type="match status" value="4"/>
</dbReference>
<dbReference type="PANTHER" id="PTHR44167">
    <property type="entry name" value="OVARIAN-SPECIFIC SERINE/THREONINE-PROTEIN KINASE LOK-RELATED"/>
    <property type="match status" value="1"/>
</dbReference>
<dbReference type="GO" id="GO:0004674">
    <property type="term" value="F:protein serine/threonine kinase activity"/>
    <property type="evidence" value="ECO:0007669"/>
    <property type="project" value="TreeGrafter"/>
</dbReference>
<dbReference type="GO" id="GO:0005737">
    <property type="term" value="C:cytoplasm"/>
    <property type="evidence" value="ECO:0007669"/>
    <property type="project" value="TreeGrafter"/>
</dbReference>
<dbReference type="PROSITE" id="PS00108">
    <property type="entry name" value="PROTEIN_KINASE_ST"/>
    <property type="match status" value="1"/>
</dbReference>
<keyword evidence="2" id="KW-0040">ANK repeat</keyword>
<keyword evidence="6" id="KW-1185">Reference proteome</keyword>
<feature type="region of interest" description="Disordered" evidence="3">
    <location>
        <begin position="1076"/>
        <end position="1097"/>
    </location>
</feature>
<accession>A0A1L7XYD5</accession>
<dbReference type="Pfam" id="PF24883">
    <property type="entry name" value="NPHP3_N"/>
    <property type="match status" value="1"/>
</dbReference>
<feature type="repeat" description="ANK" evidence="2">
    <location>
        <begin position="627"/>
        <end position="659"/>
    </location>
</feature>
<proteinExistence type="predicted"/>
<evidence type="ECO:0000313" key="5">
    <source>
        <dbReference type="EMBL" id="CZR70019.1"/>
    </source>
</evidence>
<dbReference type="Gene3D" id="1.10.510.10">
    <property type="entry name" value="Transferase(Phosphotransferase) domain 1"/>
    <property type="match status" value="1"/>
</dbReference>
<name>A0A1L7XYD5_9HELO</name>
<feature type="domain" description="Protein kinase" evidence="4">
    <location>
        <begin position="808"/>
        <end position="1052"/>
    </location>
</feature>
<dbReference type="InterPro" id="IPR002110">
    <property type="entry name" value="Ankyrin_rpt"/>
</dbReference>
<dbReference type="AlphaFoldDB" id="A0A1L7XYD5"/>
<evidence type="ECO:0000256" key="2">
    <source>
        <dbReference type="PROSITE-ProRule" id="PRU00023"/>
    </source>
</evidence>